<name>A0A0F9VHY8_9ZZZZ</name>
<evidence type="ECO:0000313" key="1">
    <source>
        <dbReference type="EMBL" id="KKN65423.1"/>
    </source>
</evidence>
<dbReference type="EMBL" id="LAZR01000524">
    <property type="protein sequence ID" value="KKN65423.1"/>
    <property type="molecule type" value="Genomic_DNA"/>
</dbReference>
<comment type="caution">
    <text evidence="1">The sequence shown here is derived from an EMBL/GenBank/DDBJ whole genome shotgun (WGS) entry which is preliminary data.</text>
</comment>
<proteinExistence type="predicted"/>
<sequence>MKRREFLISVGAVPVAVYFAGLPEITEAVVERATTPIGLQPWQLRIWAALERGKDVIYVTSTQVNAWRVFNLFKRHKKLFCTSINGALYGRRADLIIMDDFVDDIDPDWFNSCIRTRLTRNGKVDWAYT</sequence>
<reference evidence="1" key="1">
    <citation type="journal article" date="2015" name="Nature">
        <title>Complex archaea that bridge the gap between prokaryotes and eukaryotes.</title>
        <authorList>
            <person name="Spang A."/>
            <person name="Saw J.H."/>
            <person name="Jorgensen S.L."/>
            <person name="Zaremba-Niedzwiedzka K."/>
            <person name="Martijn J."/>
            <person name="Lind A.E."/>
            <person name="van Eijk R."/>
            <person name="Schleper C."/>
            <person name="Guy L."/>
            <person name="Ettema T.J."/>
        </authorList>
    </citation>
    <scope>NUCLEOTIDE SEQUENCE</scope>
</reference>
<accession>A0A0F9VHY8</accession>
<dbReference type="AlphaFoldDB" id="A0A0F9VHY8"/>
<organism evidence="1">
    <name type="scientific">marine sediment metagenome</name>
    <dbReference type="NCBI Taxonomy" id="412755"/>
    <lineage>
        <taxon>unclassified sequences</taxon>
        <taxon>metagenomes</taxon>
        <taxon>ecological metagenomes</taxon>
    </lineage>
</organism>
<protein>
    <submittedName>
        <fullName evidence="1">Uncharacterized protein</fullName>
    </submittedName>
</protein>
<gene>
    <name evidence="1" type="ORF">LCGC14_0481430</name>
</gene>